<dbReference type="AlphaFoldDB" id="A0A941F0F4"/>
<dbReference type="GO" id="GO:0016020">
    <property type="term" value="C:membrane"/>
    <property type="evidence" value="ECO:0007669"/>
    <property type="project" value="UniProtKB-SubCell"/>
</dbReference>
<dbReference type="PANTHER" id="PTHR11101:SF16">
    <property type="entry name" value="PHOSPHATE TRANSPORTER"/>
    <property type="match status" value="1"/>
</dbReference>
<comment type="subcellular location">
    <subcellularLocation>
        <location evidence="1 6">Membrane</location>
        <topology evidence="1 6">Multi-pass membrane protein</topology>
    </subcellularLocation>
</comment>
<feature type="transmembrane region" description="Helical" evidence="6">
    <location>
        <begin position="309"/>
        <end position="327"/>
    </location>
</feature>
<keyword evidence="5 6" id="KW-0472">Membrane</keyword>
<dbReference type="GO" id="GO:0005315">
    <property type="term" value="F:phosphate transmembrane transporter activity"/>
    <property type="evidence" value="ECO:0007669"/>
    <property type="project" value="InterPro"/>
</dbReference>
<evidence type="ECO:0000256" key="6">
    <source>
        <dbReference type="RuleBase" id="RU363058"/>
    </source>
</evidence>
<feature type="transmembrane region" description="Helical" evidence="6">
    <location>
        <begin position="457"/>
        <end position="476"/>
    </location>
</feature>
<feature type="transmembrane region" description="Helical" evidence="6">
    <location>
        <begin position="6"/>
        <end position="24"/>
    </location>
</feature>
<feature type="transmembrane region" description="Helical" evidence="6">
    <location>
        <begin position="148"/>
        <end position="172"/>
    </location>
</feature>
<comment type="similarity">
    <text evidence="6">Belongs to the inorganic phosphate transporter (PiT) (TC 2.A.20) family.</text>
</comment>
<keyword evidence="8" id="KW-1185">Reference proteome</keyword>
<name>A0A941F0F4_9BACT</name>
<evidence type="ECO:0000313" key="8">
    <source>
        <dbReference type="Proteomes" id="UP000679220"/>
    </source>
</evidence>
<feature type="transmembrane region" description="Helical" evidence="6">
    <location>
        <begin position="482"/>
        <end position="509"/>
    </location>
</feature>
<feature type="transmembrane region" description="Helical" evidence="6">
    <location>
        <begin position="184"/>
        <end position="205"/>
    </location>
</feature>
<organism evidence="7 8">
    <name type="scientific">Carboxylicivirga sediminis</name>
    <dbReference type="NCBI Taxonomy" id="2006564"/>
    <lineage>
        <taxon>Bacteria</taxon>
        <taxon>Pseudomonadati</taxon>
        <taxon>Bacteroidota</taxon>
        <taxon>Bacteroidia</taxon>
        <taxon>Marinilabiliales</taxon>
        <taxon>Marinilabiliaceae</taxon>
        <taxon>Carboxylicivirga</taxon>
    </lineage>
</organism>
<feature type="transmembrane region" description="Helical" evidence="6">
    <location>
        <begin position="225"/>
        <end position="248"/>
    </location>
</feature>
<keyword evidence="2 6" id="KW-0813">Transport</keyword>
<keyword evidence="4 6" id="KW-1133">Transmembrane helix</keyword>
<dbReference type="InterPro" id="IPR001204">
    <property type="entry name" value="Phos_transporter"/>
</dbReference>
<accession>A0A941F0F4</accession>
<keyword evidence="6" id="KW-0592">Phosphate transport</keyword>
<evidence type="ECO:0000256" key="1">
    <source>
        <dbReference type="ARBA" id="ARBA00004141"/>
    </source>
</evidence>
<dbReference type="Gene3D" id="1.20.58.220">
    <property type="entry name" value="Phosphate transport system protein phou homolog 2, domain 2"/>
    <property type="match status" value="1"/>
</dbReference>
<sequence>MENIYLILVIVLFALAISDLIVGVSNDAVNFLNSAIGAKAAPYKYIMIVAALGILFGATFSSGMMEVARKGIFNPQYFVFSEIMVIFLAVMITDVILLDVFNTFGMPTSTTVSIVFEILGAAVAVAIIKVANNPDMNLSEYINTAKALGIISGILLSVVISFSVGALVQYVTRLIFSFDYDKRLNYFGAIWGGIAITAITYFILIKGAKGASFMDSATKDWIKSNGLTIIAISMVGWTFLLQILKLVFKVDILKIIVLTGTFALAMAFAGNDLVNFIGVPLAGFESFKIFAASGDVNTSMEALAGKVSTPTYMLIIAGIVMVITLWTSKKAKAVVKTSLDLSRQQEGDERFGSSYFARSLVRASINASNAVNAVIPAAISRGISKQFDSTNYEERRKKLGKDAPAFDMLRASVNLVVASILISIATNMKLPLSTTYVTFMVAMGSSLADRAWGRESAVYRITGVLSVIGGWFFTALSAFTVAFVMALLISTIGIWFVAVLVAIAIYVMFRTHIVHKKNTETEVEIDEFEIEEVNGEIHVDKVLEKCRYSVTDILKKISQLYAQAIHDFEAEDRRSLKEINKEVKTINKKAKKLKSNVYPTVKKLQEQSVDSSLYYIQVVDYLREVAHCLSYITEPAYDHLDNNHKVYSPEQFEELNSVRSDVQDFMAKSIKIITQGDYGQLEELIEEQQSIFAKMRDNRKKQLKRIKNEKAGTKVSLLYLNALHETQNLMLHLVNLVKAQRDFVDYQSK</sequence>
<dbReference type="RefSeq" id="WP_212188562.1">
    <property type="nucleotide sequence ID" value="NZ_JAGTAR010000003.1"/>
</dbReference>
<feature type="transmembrane region" description="Helical" evidence="6">
    <location>
        <begin position="110"/>
        <end position="128"/>
    </location>
</feature>
<dbReference type="Proteomes" id="UP000679220">
    <property type="component" value="Unassembled WGS sequence"/>
</dbReference>
<evidence type="ECO:0000256" key="4">
    <source>
        <dbReference type="ARBA" id="ARBA00022989"/>
    </source>
</evidence>
<reference evidence="7" key="2">
    <citation type="submission" date="2021-04" db="EMBL/GenBank/DDBJ databases">
        <authorList>
            <person name="Zhang T."/>
            <person name="Zhang Y."/>
            <person name="Lu D."/>
            <person name="Zuo D."/>
            <person name="Du Z."/>
        </authorList>
    </citation>
    <scope>NUCLEOTIDE SEQUENCE</scope>
    <source>
        <strain evidence="7">JR1</strain>
    </source>
</reference>
<feature type="transmembrane region" description="Helical" evidence="6">
    <location>
        <begin position="255"/>
        <end position="277"/>
    </location>
</feature>
<reference evidence="7" key="1">
    <citation type="journal article" date="2018" name="Int. J. Syst. Evol. Microbiol.">
        <title>Carboxylicivirga sediminis sp. nov., isolated from coastal sediment.</title>
        <authorList>
            <person name="Wang F.Q."/>
            <person name="Ren L.H."/>
            <person name="Zou R.J."/>
            <person name="Sun Y.Z."/>
            <person name="Liu X.J."/>
            <person name="Jiang F."/>
            <person name="Liu L.J."/>
        </authorList>
    </citation>
    <scope>NUCLEOTIDE SEQUENCE</scope>
    <source>
        <strain evidence="7">JR1</strain>
    </source>
</reference>
<feature type="transmembrane region" description="Helical" evidence="6">
    <location>
        <begin position="45"/>
        <end position="65"/>
    </location>
</feature>
<evidence type="ECO:0000256" key="5">
    <source>
        <dbReference type="ARBA" id="ARBA00023136"/>
    </source>
</evidence>
<dbReference type="InterPro" id="IPR038078">
    <property type="entry name" value="PhoU-like_sf"/>
</dbReference>
<dbReference type="EMBL" id="JAGTAR010000003">
    <property type="protein sequence ID" value="MBR8534663.1"/>
    <property type="molecule type" value="Genomic_DNA"/>
</dbReference>
<gene>
    <name evidence="7" type="ORF">KDU71_03755</name>
</gene>
<evidence type="ECO:0000256" key="2">
    <source>
        <dbReference type="ARBA" id="ARBA00022448"/>
    </source>
</evidence>
<comment type="caution">
    <text evidence="7">The sequence shown here is derived from an EMBL/GenBank/DDBJ whole genome shotgun (WGS) entry which is preliminary data.</text>
</comment>
<protein>
    <recommendedName>
        <fullName evidence="6">Phosphate transporter</fullName>
    </recommendedName>
</protein>
<feature type="transmembrane region" description="Helical" evidence="6">
    <location>
        <begin position="77"/>
        <end position="98"/>
    </location>
</feature>
<evidence type="ECO:0000256" key="3">
    <source>
        <dbReference type="ARBA" id="ARBA00022692"/>
    </source>
</evidence>
<evidence type="ECO:0000313" key="7">
    <source>
        <dbReference type="EMBL" id="MBR8534663.1"/>
    </source>
</evidence>
<proteinExistence type="inferred from homology"/>
<dbReference type="GO" id="GO:0035435">
    <property type="term" value="P:phosphate ion transmembrane transport"/>
    <property type="evidence" value="ECO:0007669"/>
    <property type="project" value="TreeGrafter"/>
</dbReference>
<dbReference type="PANTHER" id="PTHR11101">
    <property type="entry name" value="PHOSPHATE TRANSPORTER"/>
    <property type="match status" value="1"/>
</dbReference>
<keyword evidence="3 6" id="KW-0812">Transmembrane</keyword>
<dbReference type="Pfam" id="PF01384">
    <property type="entry name" value="PHO4"/>
    <property type="match status" value="1"/>
</dbReference>